<accession>A0A1H7FH88</accession>
<sequence>MTNEQKEKIIELMKLGIGYRSIATAMDLSRDCVRNFCKSRGLDGFGQDYSKPKPEKVIREHCKNCGKRINQKKLKGRPKTYCSTECKREWEHKNPIIYQHICYYCGIEFENKSKSGNYCCRRCYIRDRFCRDEDIEDVIRHLKERRPLQNVPIWIKDLMAGKEAQEPDEDSKEYY</sequence>
<dbReference type="OrthoDB" id="9792035at2"/>
<name>A0A1H7FH88_9LACT</name>
<dbReference type="RefSeq" id="WP_091478433.1">
    <property type="nucleotide sequence ID" value="NZ_BJYC01000001.1"/>
</dbReference>
<dbReference type="AlphaFoldDB" id="A0A1H7FH88"/>
<keyword evidence="2" id="KW-1185">Reference proteome</keyword>
<protein>
    <submittedName>
        <fullName evidence="1">Uncharacterized protein</fullName>
    </submittedName>
</protein>
<evidence type="ECO:0000313" key="2">
    <source>
        <dbReference type="Proteomes" id="UP000199081"/>
    </source>
</evidence>
<proteinExistence type="predicted"/>
<dbReference type="EMBL" id="FNZU01000001">
    <property type="protein sequence ID" value="SEK22655.1"/>
    <property type="molecule type" value="Genomic_DNA"/>
</dbReference>
<dbReference type="STRING" id="426702.SAMN04488099_101239"/>
<evidence type="ECO:0000313" key="1">
    <source>
        <dbReference type="EMBL" id="SEK22655.1"/>
    </source>
</evidence>
<reference evidence="2" key="1">
    <citation type="submission" date="2016-10" db="EMBL/GenBank/DDBJ databases">
        <authorList>
            <person name="Varghese N."/>
            <person name="Submissions S."/>
        </authorList>
    </citation>
    <scope>NUCLEOTIDE SEQUENCE [LARGE SCALE GENOMIC DNA]</scope>
    <source>
        <strain evidence="2">DSM 19183</strain>
    </source>
</reference>
<dbReference type="Proteomes" id="UP000199081">
    <property type="component" value="Unassembled WGS sequence"/>
</dbReference>
<gene>
    <name evidence="1" type="ORF">SAMN04488099_101239</name>
</gene>
<organism evidence="1 2">
    <name type="scientific">Alkalibacterium pelagium</name>
    <dbReference type="NCBI Taxonomy" id="426702"/>
    <lineage>
        <taxon>Bacteria</taxon>
        <taxon>Bacillati</taxon>
        <taxon>Bacillota</taxon>
        <taxon>Bacilli</taxon>
        <taxon>Lactobacillales</taxon>
        <taxon>Carnobacteriaceae</taxon>
        <taxon>Alkalibacterium</taxon>
    </lineage>
</organism>